<reference evidence="1" key="1">
    <citation type="journal article" date="2015" name="Nature">
        <title>Complex archaea that bridge the gap between prokaryotes and eukaryotes.</title>
        <authorList>
            <person name="Spang A."/>
            <person name="Saw J.H."/>
            <person name="Jorgensen S.L."/>
            <person name="Zaremba-Niedzwiedzka K."/>
            <person name="Martijn J."/>
            <person name="Lind A.E."/>
            <person name="van Eijk R."/>
            <person name="Schleper C."/>
            <person name="Guy L."/>
            <person name="Ettema T.J."/>
        </authorList>
    </citation>
    <scope>NUCLEOTIDE SEQUENCE</scope>
</reference>
<evidence type="ECO:0000313" key="1">
    <source>
        <dbReference type="EMBL" id="KKK56955.1"/>
    </source>
</evidence>
<accession>A0A0F8X7P5</accession>
<dbReference type="EMBL" id="LAZR01064732">
    <property type="protein sequence ID" value="KKK56955.1"/>
    <property type="molecule type" value="Genomic_DNA"/>
</dbReference>
<sequence length="89" mass="10901">MKEVMKYQTEDGKLFNEKWKAENYEIAKRVINKLGKLLGMPYTQQLSSPNNQILKKIFQFKKELKEFLENMERFDERILKEFFNPYTDR</sequence>
<organism evidence="1">
    <name type="scientific">marine sediment metagenome</name>
    <dbReference type="NCBI Taxonomy" id="412755"/>
    <lineage>
        <taxon>unclassified sequences</taxon>
        <taxon>metagenomes</taxon>
        <taxon>ecological metagenomes</taxon>
    </lineage>
</organism>
<proteinExistence type="predicted"/>
<gene>
    <name evidence="1" type="ORF">LCGC14_3059340</name>
</gene>
<name>A0A0F8X7P5_9ZZZZ</name>
<comment type="caution">
    <text evidence="1">The sequence shown here is derived from an EMBL/GenBank/DDBJ whole genome shotgun (WGS) entry which is preliminary data.</text>
</comment>
<dbReference type="AlphaFoldDB" id="A0A0F8X7P5"/>
<protein>
    <submittedName>
        <fullName evidence="1">Uncharacterized protein</fullName>
    </submittedName>
</protein>